<feature type="modified residue" description="FMN phosphoryl threonine" evidence="6">
    <location>
        <position position="180"/>
    </location>
</feature>
<keyword evidence="6" id="KW-1278">Translocase</keyword>
<keyword evidence="3 6" id="KW-0285">Flavoprotein</keyword>
<dbReference type="EC" id="7.-.-.-" evidence="6"/>
<keyword evidence="5 6" id="KW-0249">Electron transport</keyword>
<dbReference type="GO" id="GO:0005886">
    <property type="term" value="C:plasma membrane"/>
    <property type="evidence" value="ECO:0007669"/>
    <property type="project" value="UniProtKB-SubCell"/>
</dbReference>
<dbReference type="SMART" id="SM00900">
    <property type="entry name" value="FMN_bind"/>
    <property type="match status" value="1"/>
</dbReference>
<evidence type="ECO:0000313" key="9">
    <source>
        <dbReference type="Proteomes" id="UP000254537"/>
    </source>
</evidence>
<keyword evidence="6" id="KW-0997">Cell inner membrane</keyword>
<dbReference type="PIRSF" id="PIRSF006091">
    <property type="entry name" value="E_trnsport_RnfG"/>
    <property type="match status" value="1"/>
</dbReference>
<dbReference type="KEGG" id="ccah:DWG20_14235"/>
<proteinExistence type="inferred from homology"/>
<dbReference type="InterPro" id="IPR007329">
    <property type="entry name" value="FMN-bd"/>
</dbReference>
<dbReference type="HAMAP" id="MF_00479">
    <property type="entry name" value="RsxG_RnfG"/>
    <property type="match status" value="1"/>
</dbReference>
<comment type="subcellular location">
    <subcellularLocation>
        <location evidence="6">Cell inner membrane</location>
        <topology evidence="6">Single-pass membrane protein</topology>
    </subcellularLocation>
</comment>
<dbReference type="AlphaFoldDB" id="A0A345Y995"/>
<comment type="similarity">
    <text evidence="6">Belongs to the RnfG family.</text>
</comment>
<dbReference type="EMBL" id="CP031337">
    <property type="protein sequence ID" value="AXK40497.1"/>
    <property type="molecule type" value="Genomic_DNA"/>
</dbReference>
<dbReference type="Pfam" id="PF04205">
    <property type="entry name" value="FMN_bind"/>
    <property type="match status" value="1"/>
</dbReference>
<dbReference type="InterPro" id="IPR010209">
    <property type="entry name" value="Ion_transpt_RnfG/RsxG"/>
</dbReference>
<keyword evidence="6" id="KW-1133">Transmembrane helix</keyword>
<evidence type="ECO:0000313" key="8">
    <source>
        <dbReference type="EMBL" id="AXK40497.1"/>
    </source>
</evidence>
<dbReference type="GO" id="GO:0010181">
    <property type="term" value="F:FMN binding"/>
    <property type="evidence" value="ECO:0007669"/>
    <property type="project" value="InterPro"/>
</dbReference>
<comment type="function">
    <text evidence="6">Part of a membrane-bound complex that couples electron transfer with translocation of ions across the membrane.</text>
</comment>
<evidence type="ECO:0000256" key="2">
    <source>
        <dbReference type="ARBA" id="ARBA00022553"/>
    </source>
</evidence>
<comment type="subunit">
    <text evidence="6">The complex is composed of six subunits: RnfA, RnfB, RnfC, RnfD, RnfE and RnfG.</text>
</comment>
<dbReference type="NCBIfam" id="NF002519">
    <property type="entry name" value="PRK01908.1"/>
    <property type="match status" value="1"/>
</dbReference>
<evidence type="ECO:0000256" key="3">
    <source>
        <dbReference type="ARBA" id="ARBA00022630"/>
    </source>
</evidence>
<dbReference type="GO" id="GO:0009055">
    <property type="term" value="F:electron transfer activity"/>
    <property type="evidence" value="ECO:0007669"/>
    <property type="project" value="InterPro"/>
</dbReference>
<keyword evidence="2 6" id="KW-0597">Phosphoprotein</keyword>
<gene>
    <name evidence="6" type="primary">rnfG</name>
    <name evidence="8" type="ORF">DWG20_14235</name>
</gene>
<dbReference type="RefSeq" id="WP_115434424.1">
    <property type="nucleotide sequence ID" value="NZ_CP031337.1"/>
</dbReference>
<dbReference type="GO" id="GO:0022900">
    <property type="term" value="P:electron transport chain"/>
    <property type="evidence" value="ECO:0007669"/>
    <property type="project" value="UniProtKB-UniRule"/>
</dbReference>
<name>A0A345Y995_9NEIS</name>
<keyword evidence="6" id="KW-1003">Cell membrane</keyword>
<accession>A0A345Y995</accession>
<reference evidence="8 9" key="1">
    <citation type="submission" date="2018-07" db="EMBL/GenBank/DDBJ databases">
        <title>Crenobacter cavernae sp. nov., isolated from a karst cave.</title>
        <authorList>
            <person name="Zhu H."/>
        </authorList>
    </citation>
    <scope>NUCLEOTIDE SEQUENCE [LARGE SCALE GENOMIC DNA]</scope>
    <source>
        <strain evidence="8 9">K1W11S-77</strain>
    </source>
</reference>
<evidence type="ECO:0000259" key="7">
    <source>
        <dbReference type="SMART" id="SM00900"/>
    </source>
</evidence>
<dbReference type="OrthoDB" id="9784165at2"/>
<dbReference type="PANTHER" id="PTHR36118:SF1">
    <property type="entry name" value="ION-TRANSLOCATING OXIDOREDUCTASE COMPLEX SUBUNIT G"/>
    <property type="match status" value="1"/>
</dbReference>
<protein>
    <recommendedName>
        <fullName evidence="6">Ion-translocating oxidoreductase complex subunit G</fullName>
        <ecNumber evidence="6">7.-.-.-</ecNumber>
    </recommendedName>
    <alternativeName>
        <fullName evidence="6">Rnf electron transport complex subunit G</fullName>
    </alternativeName>
</protein>
<comment type="cofactor">
    <cofactor evidence="6">
        <name>FMN</name>
        <dbReference type="ChEBI" id="CHEBI:58210"/>
    </cofactor>
</comment>
<keyword evidence="1 6" id="KW-0813">Transport</keyword>
<evidence type="ECO:0000256" key="5">
    <source>
        <dbReference type="ARBA" id="ARBA00022982"/>
    </source>
</evidence>
<dbReference type="PANTHER" id="PTHR36118">
    <property type="entry name" value="ION-TRANSLOCATING OXIDOREDUCTASE COMPLEX SUBUNIT G"/>
    <property type="match status" value="1"/>
</dbReference>
<dbReference type="Proteomes" id="UP000254537">
    <property type="component" value="Chromosome"/>
</dbReference>
<dbReference type="NCBIfam" id="TIGR01947">
    <property type="entry name" value="rnfG"/>
    <property type="match status" value="1"/>
</dbReference>
<evidence type="ECO:0000256" key="6">
    <source>
        <dbReference type="HAMAP-Rule" id="MF_00479"/>
    </source>
</evidence>
<evidence type="ECO:0000256" key="1">
    <source>
        <dbReference type="ARBA" id="ARBA00022448"/>
    </source>
</evidence>
<keyword evidence="4 6" id="KW-0288">FMN</keyword>
<sequence>MNDTPQSQARRSAFTLLAFAVVCTALLGATYALTSDRVAANEAAARRALIGQTLPAGSFDNDLIAEAHPLSAEDAEALGRDDGARVYVARLAGQTTGYVFEAAARNGYGGRIELLVGLSTDGAISGVRVVSHKETPGLGDYIDSGKSAWPGQFLGRRDDSDKAWKVKKDGGRFDAPAGATVSARAVTGAVGRVARYWRDHQTQLKTLP</sequence>
<feature type="domain" description="FMN-binding" evidence="7">
    <location>
        <begin position="107"/>
        <end position="197"/>
    </location>
</feature>
<keyword evidence="6" id="KW-0472">Membrane</keyword>
<keyword evidence="6" id="KW-0812">Transmembrane</keyword>
<organism evidence="8 9">
    <name type="scientific">Crenobacter cavernae</name>
    <dbReference type="NCBI Taxonomy" id="2290923"/>
    <lineage>
        <taxon>Bacteria</taxon>
        <taxon>Pseudomonadati</taxon>
        <taxon>Pseudomonadota</taxon>
        <taxon>Betaproteobacteria</taxon>
        <taxon>Neisseriales</taxon>
        <taxon>Neisseriaceae</taxon>
        <taxon>Crenobacter</taxon>
    </lineage>
</organism>
<evidence type="ECO:0000256" key="4">
    <source>
        <dbReference type="ARBA" id="ARBA00022643"/>
    </source>
</evidence>